<comment type="subunit">
    <text evidence="2">Homodimer.</text>
</comment>
<keyword evidence="4" id="KW-0816">Tricarboxylic acid cycle</keyword>
<protein>
    <recommendedName>
        <fullName evidence="3">malate dehydrogenase</fullName>
        <ecNumber evidence="3">1.1.1.37</ecNumber>
    </recommendedName>
</protein>
<organism evidence="10 11">
    <name type="scientific">Eragrostis curvula</name>
    <name type="common">weeping love grass</name>
    <dbReference type="NCBI Taxonomy" id="38414"/>
    <lineage>
        <taxon>Eukaryota</taxon>
        <taxon>Viridiplantae</taxon>
        <taxon>Streptophyta</taxon>
        <taxon>Embryophyta</taxon>
        <taxon>Tracheophyta</taxon>
        <taxon>Spermatophyta</taxon>
        <taxon>Magnoliopsida</taxon>
        <taxon>Liliopsida</taxon>
        <taxon>Poales</taxon>
        <taxon>Poaceae</taxon>
        <taxon>PACMAD clade</taxon>
        <taxon>Chloridoideae</taxon>
        <taxon>Eragrostideae</taxon>
        <taxon>Eragrostidinae</taxon>
        <taxon>Eragrostis</taxon>
    </lineage>
</organism>
<dbReference type="GO" id="GO:0005739">
    <property type="term" value="C:mitochondrion"/>
    <property type="evidence" value="ECO:0007669"/>
    <property type="project" value="TreeGrafter"/>
</dbReference>
<dbReference type="InterPro" id="IPR001236">
    <property type="entry name" value="Lactate/malate_DH_N"/>
</dbReference>
<dbReference type="OrthoDB" id="4069699at2759"/>
<evidence type="ECO:0000256" key="1">
    <source>
        <dbReference type="ARBA" id="ARBA00008824"/>
    </source>
</evidence>
<evidence type="ECO:0000256" key="5">
    <source>
        <dbReference type="ARBA" id="ARBA00023002"/>
    </source>
</evidence>
<dbReference type="SUPFAM" id="SSF56327">
    <property type="entry name" value="LDH C-terminal domain-like"/>
    <property type="match status" value="1"/>
</dbReference>
<dbReference type="InterPro" id="IPR015955">
    <property type="entry name" value="Lactate_DH/Glyco_Ohase_4_C"/>
</dbReference>
<dbReference type="PANTHER" id="PTHR11540:SF62">
    <property type="entry name" value="MALATE DEHYDROGENASE"/>
    <property type="match status" value="1"/>
</dbReference>
<dbReference type="GO" id="GO:0030060">
    <property type="term" value="F:L-malate dehydrogenase (NAD+) activity"/>
    <property type="evidence" value="ECO:0007669"/>
    <property type="project" value="UniProtKB-EC"/>
</dbReference>
<keyword evidence="5" id="KW-0560">Oxidoreductase</keyword>
<evidence type="ECO:0000256" key="7">
    <source>
        <dbReference type="ARBA" id="ARBA00048313"/>
    </source>
</evidence>
<feature type="domain" description="Lactate/malate dehydrogenase C-terminal" evidence="9">
    <location>
        <begin position="267"/>
        <end position="445"/>
    </location>
</feature>
<dbReference type="Pfam" id="PF02866">
    <property type="entry name" value="Ldh_1_C"/>
    <property type="match status" value="1"/>
</dbReference>
<feature type="non-terminal residue" evidence="10">
    <location>
        <position position="1"/>
    </location>
</feature>
<evidence type="ECO:0000313" key="11">
    <source>
        <dbReference type="Proteomes" id="UP000324897"/>
    </source>
</evidence>
<feature type="domain" description="Lactate/malate dehydrogenase N-terminal" evidence="8">
    <location>
        <begin position="121"/>
        <end position="265"/>
    </location>
</feature>
<dbReference type="EC" id="1.1.1.37" evidence="3"/>
<evidence type="ECO:0000256" key="6">
    <source>
        <dbReference type="ARBA" id="ARBA00023027"/>
    </source>
</evidence>
<dbReference type="PANTHER" id="PTHR11540">
    <property type="entry name" value="MALATE AND LACTATE DEHYDROGENASE"/>
    <property type="match status" value="1"/>
</dbReference>
<comment type="catalytic activity">
    <reaction evidence="7">
        <text>(S)-malate + NAD(+) = oxaloacetate + NADH + H(+)</text>
        <dbReference type="Rhea" id="RHEA:21432"/>
        <dbReference type="ChEBI" id="CHEBI:15378"/>
        <dbReference type="ChEBI" id="CHEBI:15589"/>
        <dbReference type="ChEBI" id="CHEBI:16452"/>
        <dbReference type="ChEBI" id="CHEBI:57540"/>
        <dbReference type="ChEBI" id="CHEBI:57945"/>
        <dbReference type="EC" id="1.1.1.37"/>
    </reaction>
</comment>
<sequence>MYYVMSLSRFLAVVISPRHPQIFLNCHTRSAVWWVPLFVPPSRATRAADASDWVHRLSPRLVLSLPCKKQLGLASSSVLNAQQFSGFNSHWHSLCLKSRTPAPTRPRAANRVVVAQAGTYKVAILGAAGGVGEPLSLLIKMSPLVSTLHLYDIASVKGVAADLSHCNTPAQVAGFTGKDELAASLSGADLVVIAAGVPRRKPGTTLDDLFVTNAGVVKELAEAVADHAPPGALVHVVTQPVDAVVPVAAEALKRKGAYDPRRLFGVTTLAVVRANALVAARKGLPLADVDVPVVGGHAGATALPLLSKARPKAAAAFTDEEAEELTARVRNAGTEVVEAKAASAGGGEEEGSSSSSATLSAAYAAARFVEASLRGLAGDGDVYECAYVQSQLVAELPFFASRVKLGRDGVEEVVGSELKGLTDYEARALEALKPQLKASIDRGVAYVQQQPTTAALN</sequence>
<keyword evidence="6" id="KW-0520">NAD</keyword>
<name>A0A5J9VPN0_9POAL</name>
<dbReference type="InterPro" id="IPR022383">
    <property type="entry name" value="Lactate/malate_DH_C"/>
</dbReference>
<dbReference type="Gene3D" id="3.40.50.720">
    <property type="entry name" value="NAD(P)-binding Rossmann-like Domain"/>
    <property type="match status" value="1"/>
</dbReference>
<keyword evidence="11" id="KW-1185">Reference proteome</keyword>
<proteinExistence type="inferred from homology"/>
<dbReference type="Pfam" id="PF00056">
    <property type="entry name" value="Ldh_1_N"/>
    <property type="match status" value="1"/>
</dbReference>
<dbReference type="Gramene" id="TVU37738">
    <property type="protein sequence ID" value="TVU37738"/>
    <property type="gene ID" value="EJB05_11069"/>
</dbReference>
<reference evidence="10 11" key="1">
    <citation type="journal article" date="2019" name="Sci. Rep.">
        <title>A high-quality genome of Eragrostis curvula grass provides insights into Poaceae evolution and supports new strategies to enhance forage quality.</title>
        <authorList>
            <person name="Carballo J."/>
            <person name="Santos B.A.C.M."/>
            <person name="Zappacosta D."/>
            <person name="Garbus I."/>
            <person name="Selva J.P."/>
            <person name="Gallo C.A."/>
            <person name="Diaz A."/>
            <person name="Albertini E."/>
            <person name="Caccamo M."/>
            <person name="Echenique V."/>
        </authorList>
    </citation>
    <scope>NUCLEOTIDE SEQUENCE [LARGE SCALE GENOMIC DNA]</scope>
    <source>
        <strain evidence="11">cv. Victoria</strain>
        <tissue evidence="10">Leaf</tissue>
    </source>
</reference>
<accession>A0A5J9VPN0</accession>
<evidence type="ECO:0000259" key="8">
    <source>
        <dbReference type="Pfam" id="PF00056"/>
    </source>
</evidence>
<dbReference type="InterPro" id="IPR010097">
    <property type="entry name" value="Malate_DH_type1"/>
</dbReference>
<dbReference type="FunFam" id="3.90.110.10:FF:000001">
    <property type="entry name" value="Malate dehydrogenase"/>
    <property type="match status" value="1"/>
</dbReference>
<dbReference type="Gene3D" id="3.90.110.10">
    <property type="entry name" value="Lactate dehydrogenase/glycoside hydrolase, family 4, C-terminal"/>
    <property type="match status" value="1"/>
</dbReference>
<evidence type="ECO:0000313" key="10">
    <source>
        <dbReference type="EMBL" id="TVU37738.1"/>
    </source>
</evidence>
<dbReference type="EMBL" id="RWGY01000007">
    <property type="protein sequence ID" value="TVU37738.1"/>
    <property type="molecule type" value="Genomic_DNA"/>
</dbReference>
<comment type="caution">
    <text evidence="10">The sequence shown here is derived from an EMBL/GenBank/DDBJ whole genome shotgun (WGS) entry which is preliminary data.</text>
</comment>
<evidence type="ECO:0000259" key="9">
    <source>
        <dbReference type="Pfam" id="PF02866"/>
    </source>
</evidence>
<dbReference type="AlphaFoldDB" id="A0A5J9VPN0"/>
<dbReference type="NCBIfam" id="TIGR01772">
    <property type="entry name" value="MDH_euk_gproteo"/>
    <property type="match status" value="1"/>
</dbReference>
<gene>
    <name evidence="10" type="ORF">EJB05_11069</name>
</gene>
<dbReference type="GO" id="GO:0006099">
    <property type="term" value="P:tricarboxylic acid cycle"/>
    <property type="evidence" value="ECO:0007669"/>
    <property type="project" value="UniProtKB-KW"/>
</dbReference>
<dbReference type="Proteomes" id="UP000324897">
    <property type="component" value="Chromosome 4"/>
</dbReference>
<dbReference type="InterPro" id="IPR036291">
    <property type="entry name" value="NAD(P)-bd_dom_sf"/>
</dbReference>
<evidence type="ECO:0000256" key="2">
    <source>
        <dbReference type="ARBA" id="ARBA00011738"/>
    </source>
</evidence>
<evidence type="ECO:0000256" key="4">
    <source>
        <dbReference type="ARBA" id="ARBA00022532"/>
    </source>
</evidence>
<dbReference type="FunFam" id="3.40.50.720:FF:000013">
    <property type="entry name" value="Malate dehydrogenase"/>
    <property type="match status" value="1"/>
</dbReference>
<comment type="similarity">
    <text evidence="1">Belongs to the LDH/MDH superfamily. MDH type 1 family.</text>
</comment>
<evidence type="ECO:0000256" key="3">
    <source>
        <dbReference type="ARBA" id="ARBA00012995"/>
    </source>
</evidence>
<dbReference type="SUPFAM" id="SSF51735">
    <property type="entry name" value="NAD(P)-binding Rossmann-fold domains"/>
    <property type="match status" value="1"/>
</dbReference>